<dbReference type="RefSeq" id="WP_231326898.1">
    <property type="nucleotide sequence ID" value="NZ_CP088156.1"/>
</dbReference>
<dbReference type="EMBL" id="CP088156">
    <property type="protein sequence ID" value="UFZ07448.1"/>
    <property type="molecule type" value="Genomic_DNA"/>
</dbReference>
<dbReference type="Pfam" id="PF13103">
    <property type="entry name" value="TonB_2"/>
    <property type="match status" value="1"/>
</dbReference>
<reference evidence="13" key="1">
    <citation type="journal article" date="2024" name="Antonie Van Leeuwenhoek">
        <title>Bradyrhizobium ontarionense sp. nov., a novel bacterial symbiont isolated from Aeschynomene indica (Indian jointvetch), harbours photosynthesis, nitrogen fixation and nitrous oxide (N2O) reductase genes.</title>
        <authorList>
            <person name="Bromfield E.S.P."/>
            <person name="Cloutier S."/>
        </authorList>
    </citation>
    <scope>NUCLEOTIDE SEQUENCE</scope>
    <source>
        <strain evidence="13">A19</strain>
    </source>
</reference>
<gene>
    <name evidence="13" type="ORF">LQG66_14535</name>
</gene>
<feature type="compositionally biased region" description="Pro residues" evidence="10">
    <location>
        <begin position="104"/>
        <end position="118"/>
    </location>
</feature>
<evidence type="ECO:0000313" key="13">
    <source>
        <dbReference type="EMBL" id="UFZ07448.1"/>
    </source>
</evidence>
<dbReference type="NCBIfam" id="TIGR01352">
    <property type="entry name" value="tonB_Cterm"/>
    <property type="match status" value="1"/>
</dbReference>
<keyword evidence="4" id="KW-1003">Cell membrane</keyword>
<dbReference type="PROSITE" id="PS52015">
    <property type="entry name" value="TONB_CTD"/>
    <property type="match status" value="1"/>
</dbReference>
<feature type="compositionally biased region" description="Low complexity" evidence="10">
    <location>
        <begin position="178"/>
        <end position="193"/>
    </location>
</feature>
<dbReference type="Proteomes" id="UP001431010">
    <property type="component" value="Chromosome"/>
</dbReference>
<dbReference type="Gene3D" id="3.30.1150.10">
    <property type="match status" value="1"/>
</dbReference>
<evidence type="ECO:0000313" key="14">
    <source>
        <dbReference type="Proteomes" id="UP001431010"/>
    </source>
</evidence>
<name>A0ABY3RKX3_9BRAD</name>
<feature type="compositionally biased region" description="Basic and acidic residues" evidence="10">
    <location>
        <begin position="84"/>
        <end position="100"/>
    </location>
</feature>
<evidence type="ECO:0000256" key="1">
    <source>
        <dbReference type="ARBA" id="ARBA00004383"/>
    </source>
</evidence>
<keyword evidence="14" id="KW-1185">Reference proteome</keyword>
<feature type="domain" description="TonB C-terminal" evidence="12">
    <location>
        <begin position="208"/>
        <end position="297"/>
    </location>
</feature>
<evidence type="ECO:0000256" key="8">
    <source>
        <dbReference type="ARBA" id="ARBA00022989"/>
    </source>
</evidence>
<keyword evidence="3" id="KW-0813">Transport</keyword>
<feature type="region of interest" description="Disordered" evidence="10">
    <location>
        <begin position="67"/>
        <end position="204"/>
    </location>
</feature>
<comment type="similarity">
    <text evidence="2">Belongs to the TonB family.</text>
</comment>
<feature type="compositionally biased region" description="Basic and acidic residues" evidence="10">
    <location>
        <begin position="158"/>
        <end position="174"/>
    </location>
</feature>
<evidence type="ECO:0000256" key="11">
    <source>
        <dbReference type="SAM" id="Phobius"/>
    </source>
</evidence>
<keyword evidence="9 11" id="KW-0472">Membrane</keyword>
<dbReference type="InterPro" id="IPR051045">
    <property type="entry name" value="TonB-dependent_transducer"/>
</dbReference>
<comment type="subcellular location">
    <subcellularLocation>
        <location evidence="1">Cell inner membrane</location>
        <topology evidence="1">Single-pass membrane protein</topology>
        <orientation evidence="1">Periplasmic side</orientation>
    </subcellularLocation>
</comment>
<evidence type="ECO:0000256" key="9">
    <source>
        <dbReference type="ARBA" id="ARBA00023136"/>
    </source>
</evidence>
<evidence type="ECO:0000256" key="5">
    <source>
        <dbReference type="ARBA" id="ARBA00022519"/>
    </source>
</evidence>
<accession>A0ABY3RKX3</accession>
<feature type="transmembrane region" description="Helical" evidence="11">
    <location>
        <begin position="20"/>
        <end position="41"/>
    </location>
</feature>
<keyword evidence="5" id="KW-0997">Cell inner membrane</keyword>
<protein>
    <submittedName>
        <fullName evidence="13">TonB family protein</fullName>
    </submittedName>
</protein>
<organism evidence="13 14">
    <name type="scientific">Bradyrhizobium ontarionense</name>
    <dbReference type="NCBI Taxonomy" id="2898149"/>
    <lineage>
        <taxon>Bacteria</taxon>
        <taxon>Pseudomonadati</taxon>
        <taxon>Pseudomonadota</taxon>
        <taxon>Alphaproteobacteria</taxon>
        <taxon>Hyphomicrobiales</taxon>
        <taxon>Nitrobacteraceae</taxon>
        <taxon>Bradyrhizobium</taxon>
    </lineage>
</organism>
<evidence type="ECO:0000256" key="3">
    <source>
        <dbReference type="ARBA" id="ARBA00022448"/>
    </source>
</evidence>
<evidence type="ECO:0000256" key="4">
    <source>
        <dbReference type="ARBA" id="ARBA00022475"/>
    </source>
</evidence>
<keyword evidence="8 11" id="KW-1133">Transmembrane helix</keyword>
<keyword evidence="7" id="KW-0653">Protein transport</keyword>
<evidence type="ECO:0000256" key="7">
    <source>
        <dbReference type="ARBA" id="ARBA00022927"/>
    </source>
</evidence>
<dbReference type="SUPFAM" id="SSF74653">
    <property type="entry name" value="TolA/TonB C-terminal domain"/>
    <property type="match status" value="1"/>
</dbReference>
<evidence type="ECO:0000256" key="10">
    <source>
        <dbReference type="SAM" id="MobiDB-lite"/>
    </source>
</evidence>
<sequence length="297" mass="31485">MSVLTLDPFEPEEGRERALWTVAALVVAGLHVGLAVGYLLLRPAPEGRAEAPAFDVVFTPAVVSETAPAAQDAPTAEPTPPVEPPKEEPVKEEPVAREAVAEPVPQPVPEVLPSPEPVPQVTLAPEPPRADELVLPPPPPPKPIEAKPPETKPVAVPERAERGPVEKERAERKPAPKPAAAPASRPSRVASAPNPGEDSVGARDGQASWNAEMVAHIRRYVAYPSDGNGASGTVMVSIVIDRNGRLVSRRLAGSSGSPALDRAALSIIERAAPFPRFPPVMKQAQESRTVPLHMRPR</sequence>
<dbReference type="InterPro" id="IPR037682">
    <property type="entry name" value="TonB_C"/>
</dbReference>
<evidence type="ECO:0000259" key="12">
    <source>
        <dbReference type="PROSITE" id="PS52015"/>
    </source>
</evidence>
<proteinExistence type="inferred from homology"/>
<dbReference type="PANTHER" id="PTHR33446">
    <property type="entry name" value="PROTEIN TONB-RELATED"/>
    <property type="match status" value="1"/>
</dbReference>
<keyword evidence="6 11" id="KW-0812">Transmembrane</keyword>
<dbReference type="InterPro" id="IPR006260">
    <property type="entry name" value="TonB/TolA_C"/>
</dbReference>
<evidence type="ECO:0000256" key="6">
    <source>
        <dbReference type="ARBA" id="ARBA00022692"/>
    </source>
</evidence>
<evidence type="ECO:0000256" key="2">
    <source>
        <dbReference type="ARBA" id="ARBA00006555"/>
    </source>
</evidence>